<comment type="caution">
    <text evidence="6">The sequence shown here is derived from an EMBL/GenBank/DDBJ whole genome shotgun (WGS) entry which is preliminary data.</text>
</comment>
<name>A0A6A7Y478_9HYPH</name>
<dbReference type="GO" id="GO:0016757">
    <property type="term" value="F:glycosyltransferase activity"/>
    <property type="evidence" value="ECO:0007669"/>
    <property type="project" value="UniProtKB-KW"/>
</dbReference>
<sequence>MRRPTILQIVPTLETGGAERTAIDVAAAVVAKGGRALVASQGGRMVPELVAAGGEPIDFPAATKNPLAMIANIGRLAALAKAEGVDLIHARSRAPAWVALGAARRLGVPFVTTYHGAYKERSRFKNLYNSVMARGDVVIANSEWTGRLVAERHPFAKGRIVAIARGSDLTGLRPESVGPERIAALRAAWALPAGARVVLQVARLTGWKGQRVLIEALARLDRAGHKDLVAVLAGDAQGRDDYAAALKAQAAAAGLGDRVLLVGHCSDVPAALRLADVVAVASTEPEAFGRAAVEAQAAGVPLVATDLGAVSETVLAPPEVAEDARTGWRVPPNDADALAGAIAAALALSAEARAALAARAWTHVASRFSLAQMTDATLHIYDTLLKSRGAGF</sequence>
<dbReference type="InterPro" id="IPR028098">
    <property type="entry name" value="Glyco_trans_4-like_N"/>
</dbReference>
<accession>A0A6A7Y478</accession>
<dbReference type="PANTHER" id="PTHR12526">
    <property type="entry name" value="GLYCOSYLTRANSFERASE"/>
    <property type="match status" value="1"/>
</dbReference>
<evidence type="ECO:0000256" key="1">
    <source>
        <dbReference type="ARBA" id="ARBA00009481"/>
    </source>
</evidence>
<dbReference type="InterPro" id="IPR001296">
    <property type="entry name" value="Glyco_trans_1"/>
</dbReference>
<dbReference type="Pfam" id="PF00534">
    <property type="entry name" value="Glycos_transf_1"/>
    <property type="match status" value="1"/>
</dbReference>
<dbReference type="EMBL" id="VWNA01000001">
    <property type="protein sequence ID" value="MQT12921.1"/>
    <property type="molecule type" value="Genomic_DNA"/>
</dbReference>
<comment type="similarity">
    <text evidence="1">Belongs to the glycosyltransferase group 1 family. Glycosyltransferase 4 subfamily.</text>
</comment>
<evidence type="ECO:0000256" key="2">
    <source>
        <dbReference type="ARBA" id="ARBA00022676"/>
    </source>
</evidence>
<evidence type="ECO:0000256" key="3">
    <source>
        <dbReference type="ARBA" id="ARBA00022679"/>
    </source>
</evidence>
<dbReference type="Gene3D" id="3.40.50.2000">
    <property type="entry name" value="Glycogen Phosphorylase B"/>
    <property type="match status" value="2"/>
</dbReference>
<dbReference type="AlphaFoldDB" id="A0A6A7Y478"/>
<evidence type="ECO:0000259" key="5">
    <source>
        <dbReference type="Pfam" id="PF13439"/>
    </source>
</evidence>
<proteinExistence type="inferred from homology"/>
<keyword evidence="2" id="KW-0328">Glycosyltransferase</keyword>
<evidence type="ECO:0000259" key="4">
    <source>
        <dbReference type="Pfam" id="PF00534"/>
    </source>
</evidence>
<evidence type="ECO:0000313" key="7">
    <source>
        <dbReference type="Proteomes" id="UP000332515"/>
    </source>
</evidence>
<dbReference type="Pfam" id="PF13439">
    <property type="entry name" value="Glyco_transf_4"/>
    <property type="match status" value="1"/>
</dbReference>
<dbReference type="SUPFAM" id="SSF53756">
    <property type="entry name" value="UDP-Glycosyltransferase/glycogen phosphorylase"/>
    <property type="match status" value="1"/>
</dbReference>
<keyword evidence="3 6" id="KW-0808">Transferase</keyword>
<dbReference type="CDD" id="cd03819">
    <property type="entry name" value="GT4_WavL-like"/>
    <property type="match status" value="1"/>
</dbReference>
<keyword evidence="7" id="KW-1185">Reference proteome</keyword>
<evidence type="ECO:0000313" key="6">
    <source>
        <dbReference type="EMBL" id="MQT12921.1"/>
    </source>
</evidence>
<dbReference type="Proteomes" id="UP000332515">
    <property type="component" value="Unassembled WGS sequence"/>
</dbReference>
<organism evidence="6 7">
    <name type="scientific">Segnochrobactrum spirostomi</name>
    <dbReference type="NCBI Taxonomy" id="2608987"/>
    <lineage>
        <taxon>Bacteria</taxon>
        <taxon>Pseudomonadati</taxon>
        <taxon>Pseudomonadota</taxon>
        <taxon>Alphaproteobacteria</taxon>
        <taxon>Hyphomicrobiales</taxon>
        <taxon>Segnochrobactraceae</taxon>
        <taxon>Segnochrobactrum</taxon>
    </lineage>
</organism>
<dbReference type="PANTHER" id="PTHR12526:SF640">
    <property type="entry name" value="COLANIC ACID BIOSYNTHESIS GLYCOSYLTRANSFERASE WCAL-RELATED"/>
    <property type="match status" value="1"/>
</dbReference>
<reference evidence="6 7" key="1">
    <citation type="submission" date="2019-09" db="EMBL/GenBank/DDBJ databases">
        <title>Segnochrobactrum spirostomi gen. nov., sp. nov., isolated from the ciliate Spirostomum cf. yagiui and description of a novel family, Segnochrobactraceae fam. nov. within the order Rhizobiales of the class Alphaproteobacteria.</title>
        <authorList>
            <person name="Akter S."/>
            <person name="Shazib S.U.A."/>
            <person name="Shin M.K."/>
        </authorList>
    </citation>
    <scope>NUCLEOTIDE SEQUENCE [LARGE SCALE GENOMIC DNA]</scope>
    <source>
        <strain evidence="6 7">Sp-1</strain>
    </source>
</reference>
<gene>
    <name evidence="6" type="ORF">F0357_09730</name>
</gene>
<dbReference type="RefSeq" id="WP_153480388.1">
    <property type="nucleotide sequence ID" value="NZ_VWNA01000001.1"/>
</dbReference>
<feature type="domain" description="Glycosyltransferase subfamily 4-like N-terminal" evidence="5">
    <location>
        <begin position="16"/>
        <end position="169"/>
    </location>
</feature>
<protein>
    <submittedName>
        <fullName evidence="6">Glycosyltransferase family 4 protein</fullName>
    </submittedName>
</protein>
<feature type="domain" description="Glycosyl transferase family 1" evidence="4">
    <location>
        <begin position="185"/>
        <end position="359"/>
    </location>
</feature>